<evidence type="ECO:0000313" key="2">
    <source>
        <dbReference type="EMBL" id="MCD9560839.1"/>
    </source>
</evidence>
<gene>
    <name evidence="2" type="ORF">HAX54_019646</name>
</gene>
<feature type="signal peptide" evidence="1">
    <location>
        <begin position="1"/>
        <end position="19"/>
    </location>
</feature>
<keyword evidence="3" id="KW-1185">Reference proteome</keyword>
<evidence type="ECO:0000313" key="3">
    <source>
        <dbReference type="Proteomes" id="UP000823775"/>
    </source>
</evidence>
<protein>
    <recommendedName>
        <fullName evidence="4">Secreted protein</fullName>
    </recommendedName>
</protein>
<comment type="caution">
    <text evidence="2">The sequence shown here is derived from an EMBL/GenBank/DDBJ whole genome shotgun (WGS) entry which is preliminary data.</text>
</comment>
<organism evidence="2 3">
    <name type="scientific">Datura stramonium</name>
    <name type="common">Jimsonweed</name>
    <name type="synonym">Common thornapple</name>
    <dbReference type="NCBI Taxonomy" id="4076"/>
    <lineage>
        <taxon>Eukaryota</taxon>
        <taxon>Viridiplantae</taxon>
        <taxon>Streptophyta</taxon>
        <taxon>Embryophyta</taxon>
        <taxon>Tracheophyta</taxon>
        <taxon>Spermatophyta</taxon>
        <taxon>Magnoliopsida</taxon>
        <taxon>eudicotyledons</taxon>
        <taxon>Gunneridae</taxon>
        <taxon>Pentapetalae</taxon>
        <taxon>asterids</taxon>
        <taxon>lamiids</taxon>
        <taxon>Solanales</taxon>
        <taxon>Solanaceae</taxon>
        <taxon>Solanoideae</taxon>
        <taxon>Datureae</taxon>
        <taxon>Datura</taxon>
    </lineage>
</organism>
<dbReference type="Proteomes" id="UP000823775">
    <property type="component" value="Unassembled WGS sequence"/>
</dbReference>
<name>A0ABS8US04_DATST</name>
<accession>A0ABS8US04</accession>
<dbReference type="EMBL" id="JACEIK010002387">
    <property type="protein sequence ID" value="MCD9560839.1"/>
    <property type="molecule type" value="Genomic_DNA"/>
</dbReference>
<feature type="chain" id="PRO_5047528345" description="Secreted protein" evidence="1">
    <location>
        <begin position="20"/>
        <end position="126"/>
    </location>
</feature>
<sequence>MRICPILVQMVLFVMVIVAERRKRRGRRWGVGFTAMVRNRGRSGDVVRRAVGRSGTRKKKREREGCWGGWDVVEAAVWWCRRWVYEEHERGLVKMEVLRHFGVAAVRRSRRPETVRRGEENGERVV</sequence>
<proteinExistence type="predicted"/>
<evidence type="ECO:0008006" key="4">
    <source>
        <dbReference type="Google" id="ProtNLM"/>
    </source>
</evidence>
<keyword evidence="1" id="KW-0732">Signal</keyword>
<evidence type="ECO:0000256" key="1">
    <source>
        <dbReference type="SAM" id="SignalP"/>
    </source>
</evidence>
<reference evidence="2 3" key="1">
    <citation type="journal article" date="2021" name="BMC Genomics">
        <title>Datura genome reveals duplications of psychoactive alkaloid biosynthetic genes and high mutation rate following tissue culture.</title>
        <authorList>
            <person name="Rajewski A."/>
            <person name="Carter-House D."/>
            <person name="Stajich J."/>
            <person name="Litt A."/>
        </authorList>
    </citation>
    <scope>NUCLEOTIDE SEQUENCE [LARGE SCALE GENOMIC DNA]</scope>
    <source>
        <strain evidence="2">AR-01</strain>
    </source>
</reference>